<dbReference type="Pfam" id="PF00651">
    <property type="entry name" value="BTB"/>
    <property type="match status" value="1"/>
</dbReference>
<keyword evidence="3" id="KW-1185">Reference proteome</keyword>
<dbReference type="EMBL" id="CP141891">
    <property type="protein sequence ID" value="WRT70719.1"/>
    <property type="molecule type" value="Genomic_DNA"/>
</dbReference>
<dbReference type="GeneID" id="87959847"/>
<evidence type="ECO:0000259" key="1">
    <source>
        <dbReference type="PROSITE" id="PS50097"/>
    </source>
</evidence>
<feature type="domain" description="BTB" evidence="1">
    <location>
        <begin position="36"/>
        <end position="107"/>
    </location>
</feature>
<dbReference type="PROSITE" id="PS50097">
    <property type="entry name" value="BTB"/>
    <property type="match status" value="1"/>
</dbReference>
<evidence type="ECO:0000313" key="3">
    <source>
        <dbReference type="Proteomes" id="UP001329825"/>
    </source>
</evidence>
<dbReference type="InterPro" id="IPR000210">
    <property type="entry name" value="BTB/POZ_dom"/>
</dbReference>
<dbReference type="InterPro" id="IPR011333">
    <property type="entry name" value="SKP1/BTB/POZ_sf"/>
</dbReference>
<sequence length="261" mass="29043">MSSDSNGTNHISKKPTKRLAKPIIDDTNRDYQFTDSDIEVVSSDDKRFKVHTWVLMAGSVVFRDMLQVGKSAREAGEVVFTDPKIETSTILQLFFGVCYKSVIADPAHTGKTGRYEDLIALAQKYEAETVIGTIKTSLYKWIGFGLICPFNSLVLAARLDDIQIATAAISKAEDWMYVDVQKETEKDLLDLRGILGCNAIDLTSISFKDFALLPDEYKFALLRASRPSGGLYAGKVDWTEIAKSFYIVMTKIRASPKSKVS</sequence>
<proteinExistence type="predicted"/>
<evidence type="ECO:0000313" key="2">
    <source>
        <dbReference type="EMBL" id="WRT70719.1"/>
    </source>
</evidence>
<dbReference type="RefSeq" id="XP_062795458.1">
    <property type="nucleotide sequence ID" value="XM_062939407.1"/>
</dbReference>
<name>A0ABZ1D9G0_9TREE</name>
<dbReference type="SUPFAM" id="SSF54695">
    <property type="entry name" value="POZ domain"/>
    <property type="match status" value="1"/>
</dbReference>
<dbReference type="Gene3D" id="3.30.710.10">
    <property type="entry name" value="Potassium Channel Kv1.1, Chain A"/>
    <property type="match status" value="1"/>
</dbReference>
<organism evidence="2 3">
    <name type="scientific">Kwoniella shivajii</name>
    <dbReference type="NCBI Taxonomy" id="564305"/>
    <lineage>
        <taxon>Eukaryota</taxon>
        <taxon>Fungi</taxon>
        <taxon>Dikarya</taxon>
        <taxon>Basidiomycota</taxon>
        <taxon>Agaricomycotina</taxon>
        <taxon>Tremellomycetes</taxon>
        <taxon>Tremellales</taxon>
        <taxon>Cryptococcaceae</taxon>
        <taxon>Kwoniella</taxon>
    </lineage>
</organism>
<protein>
    <recommendedName>
        <fullName evidence="1">BTB domain-containing protein</fullName>
    </recommendedName>
</protein>
<dbReference type="CDD" id="cd18186">
    <property type="entry name" value="BTB_POZ_ZBTB_KLHL-like"/>
    <property type="match status" value="1"/>
</dbReference>
<reference evidence="2 3" key="1">
    <citation type="submission" date="2024-01" db="EMBL/GenBank/DDBJ databases">
        <title>Comparative genomics of Cryptococcus and Kwoniella reveals pathogenesis evolution and contrasting modes of karyotype evolution via chromosome fusion or intercentromeric recombination.</title>
        <authorList>
            <person name="Coelho M.A."/>
            <person name="David-Palma M."/>
            <person name="Shea T."/>
            <person name="Bowers K."/>
            <person name="McGinley-Smith S."/>
            <person name="Mohammad A.W."/>
            <person name="Gnirke A."/>
            <person name="Yurkov A.M."/>
            <person name="Nowrousian M."/>
            <person name="Sun S."/>
            <person name="Cuomo C.A."/>
            <person name="Heitman J."/>
        </authorList>
    </citation>
    <scope>NUCLEOTIDE SEQUENCE [LARGE SCALE GENOMIC DNA]</scope>
    <source>
        <strain evidence="2">CBS 11374</strain>
    </source>
</reference>
<accession>A0ABZ1D9G0</accession>
<gene>
    <name evidence="2" type="ORF">IL334_007717</name>
</gene>
<dbReference type="Proteomes" id="UP001329825">
    <property type="component" value="Chromosome 11"/>
</dbReference>